<dbReference type="InterPro" id="IPR017871">
    <property type="entry name" value="ABC_transporter-like_CS"/>
</dbReference>
<evidence type="ECO:0000259" key="11">
    <source>
        <dbReference type="PROSITE" id="PS50929"/>
    </source>
</evidence>
<evidence type="ECO:0000313" key="12">
    <source>
        <dbReference type="EMBL" id="VEP11477.1"/>
    </source>
</evidence>
<dbReference type="EMBL" id="CAACVJ010000009">
    <property type="protein sequence ID" value="VEP11477.1"/>
    <property type="molecule type" value="Genomic_DNA"/>
</dbReference>
<reference evidence="12 13" key="1">
    <citation type="submission" date="2019-01" db="EMBL/GenBank/DDBJ databases">
        <authorList>
            <person name="Brito A."/>
        </authorList>
    </citation>
    <scope>NUCLEOTIDE SEQUENCE [LARGE SCALE GENOMIC DNA]</scope>
    <source>
        <strain evidence="12">1</strain>
    </source>
</reference>
<evidence type="ECO:0000256" key="9">
    <source>
        <dbReference type="SAM" id="Phobius"/>
    </source>
</evidence>
<dbReference type="InterPro" id="IPR027417">
    <property type="entry name" value="P-loop_NTPase"/>
</dbReference>
<evidence type="ECO:0000256" key="2">
    <source>
        <dbReference type="ARBA" id="ARBA00022448"/>
    </source>
</evidence>
<keyword evidence="8 9" id="KW-0472">Membrane</keyword>
<dbReference type="CDD" id="cd18564">
    <property type="entry name" value="ABC_6TM_exporter_like"/>
    <property type="match status" value="1"/>
</dbReference>
<dbReference type="AlphaFoldDB" id="A0A563VJI1"/>
<name>A0A563VJI1_9CYAN</name>
<evidence type="ECO:0000256" key="6">
    <source>
        <dbReference type="ARBA" id="ARBA00022840"/>
    </source>
</evidence>
<evidence type="ECO:0000256" key="8">
    <source>
        <dbReference type="ARBA" id="ARBA00023136"/>
    </source>
</evidence>
<dbReference type="GO" id="GO:0016887">
    <property type="term" value="F:ATP hydrolysis activity"/>
    <property type="evidence" value="ECO:0007669"/>
    <property type="project" value="InterPro"/>
</dbReference>
<keyword evidence="7 9" id="KW-1133">Transmembrane helix</keyword>
<dbReference type="InterPro" id="IPR036640">
    <property type="entry name" value="ABC1_TM_sf"/>
</dbReference>
<dbReference type="InterPro" id="IPR011527">
    <property type="entry name" value="ABC1_TM_dom"/>
</dbReference>
<feature type="transmembrane region" description="Helical" evidence="9">
    <location>
        <begin position="90"/>
        <end position="114"/>
    </location>
</feature>
<dbReference type="Pfam" id="PF00664">
    <property type="entry name" value="ABC_membrane"/>
    <property type="match status" value="1"/>
</dbReference>
<dbReference type="SUPFAM" id="SSF90123">
    <property type="entry name" value="ABC transporter transmembrane region"/>
    <property type="match status" value="1"/>
</dbReference>
<dbReference type="InterPro" id="IPR039421">
    <property type="entry name" value="Type_1_exporter"/>
</dbReference>
<evidence type="ECO:0000256" key="7">
    <source>
        <dbReference type="ARBA" id="ARBA00022989"/>
    </source>
</evidence>
<dbReference type="InterPro" id="IPR003593">
    <property type="entry name" value="AAA+_ATPase"/>
</dbReference>
<keyword evidence="5" id="KW-0547">Nucleotide-binding</keyword>
<keyword evidence="13" id="KW-1185">Reference proteome</keyword>
<dbReference type="PROSITE" id="PS00211">
    <property type="entry name" value="ABC_TRANSPORTER_1"/>
    <property type="match status" value="1"/>
</dbReference>
<keyword evidence="4 9" id="KW-0812">Transmembrane</keyword>
<keyword evidence="3" id="KW-1003">Cell membrane</keyword>
<sequence length="634" mass="69628">MKKSAFRKEKKPNTLSQAMPGLRRIFKEFWPQIRQQKLLLSVSCIGLIVEVVAQLLRPWPLKFIFDYVILHDTGALALEFPMLANSNPMMLLFIFSLAIVGVSGLRAAAAYVSLVTMSLAASRIVAEIRAGLYAHLQRLSLSFYYTVKSGDLITRITSDIDRLRNVTVTGIFPLIVNVLTLVGMVGLMFWLNWELALIGLAVFPLFLLSSVKITKRIHKVSRKQRKQEGAMAATAAEAIGAIKVVQALSLEGMLQGMFATPNRESLADSARTQQLSASLQRTIEILVAIATALVMWRGVRLVLGGSVTPGDLLVFVNYLKSAFKPTRQLAKHVANISKATASGERIIDLLDVVPAIRDTRGAIEAPLFNGDVKFNRVSFAYDSDKPILKNLSFDVKAGQKVALVGPSGGGKSTLVSLLLRLYDPLEGQILIDGRDLRQYKLESLRRQISIVLQDSVLFGVSVRDNIAYGALGATDREIKAAARLANAHDFILALPQGYDTKLSERGSTLSGGQRQRIAIARAAVRKAPIVILDEPTVGLDNKSEQTVTEALDRLTANCTTFLITHDLRTSKNADQICYIENGRVLELGNHSGLMALGKRYAALYQLQSAVDTKCWETCSCIPTELPPQQQRTKN</sequence>
<dbReference type="EC" id="3.6.3.44" evidence="12"/>
<dbReference type="FunFam" id="3.40.50.300:FF:000221">
    <property type="entry name" value="Multidrug ABC transporter ATP-binding protein"/>
    <property type="match status" value="1"/>
</dbReference>
<evidence type="ECO:0000256" key="5">
    <source>
        <dbReference type="ARBA" id="ARBA00022741"/>
    </source>
</evidence>
<dbReference type="RefSeq" id="WP_144868995.1">
    <property type="nucleotide sequence ID" value="NZ_LR213862.1"/>
</dbReference>
<dbReference type="PROSITE" id="PS50929">
    <property type="entry name" value="ABC_TM1F"/>
    <property type="match status" value="1"/>
</dbReference>
<feature type="transmembrane region" description="Helical" evidence="9">
    <location>
        <begin position="196"/>
        <end position="214"/>
    </location>
</feature>
<dbReference type="PROSITE" id="PS50893">
    <property type="entry name" value="ABC_TRANSPORTER_2"/>
    <property type="match status" value="1"/>
</dbReference>
<proteinExistence type="predicted"/>
<feature type="domain" description="ABC transmembrane type-1" evidence="11">
    <location>
        <begin position="42"/>
        <end position="338"/>
    </location>
</feature>
<evidence type="ECO:0000256" key="3">
    <source>
        <dbReference type="ARBA" id="ARBA00022475"/>
    </source>
</evidence>
<dbReference type="Gene3D" id="3.40.50.300">
    <property type="entry name" value="P-loop containing nucleotide triphosphate hydrolases"/>
    <property type="match status" value="1"/>
</dbReference>
<evidence type="ECO:0000313" key="13">
    <source>
        <dbReference type="Proteomes" id="UP000320055"/>
    </source>
</evidence>
<dbReference type="PANTHER" id="PTHR24221">
    <property type="entry name" value="ATP-BINDING CASSETTE SUB-FAMILY B"/>
    <property type="match status" value="1"/>
</dbReference>
<dbReference type="InterPro" id="IPR003439">
    <property type="entry name" value="ABC_transporter-like_ATP-bd"/>
</dbReference>
<feature type="transmembrane region" description="Helical" evidence="9">
    <location>
        <begin position="171"/>
        <end position="190"/>
    </location>
</feature>
<dbReference type="Gene3D" id="1.20.1560.10">
    <property type="entry name" value="ABC transporter type 1, transmembrane domain"/>
    <property type="match status" value="1"/>
</dbReference>
<dbReference type="GO" id="GO:0140359">
    <property type="term" value="F:ABC-type transporter activity"/>
    <property type="evidence" value="ECO:0007669"/>
    <property type="project" value="InterPro"/>
</dbReference>
<protein>
    <submittedName>
        <fullName evidence="12">Xenobiotic-transporting ATPase</fullName>
        <ecNumber evidence="12">3.6.3.44</ecNumber>
    </submittedName>
</protein>
<dbReference type="SMART" id="SM00382">
    <property type="entry name" value="AAA"/>
    <property type="match status" value="1"/>
</dbReference>
<keyword evidence="6" id="KW-0067">ATP-binding</keyword>
<gene>
    <name evidence="12" type="ORF">H1P_1060008</name>
</gene>
<dbReference type="GO" id="GO:0034040">
    <property type="term" value="F:ATPase-coupled lipid transmembrane transporter activity"/>
    <property type="evidence" value="ECO:0007669"/>
    <property type="project" value="TreeGrafter"/>
</dbReference>
<feature type="domain" description="ABC transporter" evidence="10">
    <location>
        <begin position="372"/>
        <end position="606"/>
    </location>
</feature>
<dbReference type="PANTHER" id="PTHR24221:SF468">
    <property type="entry name" value="ABC TRANSPORTER"/>
    <property type="match status" value="1"/>
</dbReference>
<dbReference type="Proteomes" id="UP000320055">
    <property type="component" value="Unassembled WGS sequence"/>
</dbReference>
<organism evidence="12 13">
    <name type="scientific">Hyella patelloides LEGE 07179</name>
    <dbReference type="NCBI Taxonomy" id="945734"/>
    <lineage>
        <taxon>Bacteria</taxon>
        <taxon>Bacillati</taxon>
        <taxon>Cyanobacteriota</taxon>
        <taxon>Cyanophyceae</taxon>
        <taxon>Pleurocapsales</taxon>
        <taxon>Hyellaceae</taxon>
        <taxon>Hyella</taxon>
    </lineage>
</organism>
<evidence type="ECO:0000256" key="1">
    <source>
        <dbReference type="ARBA" id="ARBA00004651"/>
    </source>
</evidence>
<evidence type="ECO:0000256" key="4">
    <source>
        <dbReference type="ARBA" id="ARBA00022692"/>
    </source>
</evidence>
<dbReference type="GO" id="GO:0005524">
    <property type="term" value="F:ATP binding"/>
    <property type="evidence" value="ECO:0007669"/>
    <property type="project" value="UniProtKB-KW"/>
</dbReference>
<keyword evidence="2" id="KW-0813">Transport</keyword>
<dbReference type="SUPFAM" id="SSF52540">
    <property type="entry name" value="P-loop containing nucleoside triphosphate hydrolases"/>
    <property type="match status" value="1"/>
</dbReference>
<keyword evidence="12" id="KW-0378">Hydrolase</keyword>
<dbReference type="Pfam" id="PF00005">
    <property type="entry name" value="ABC_tran"/>
    <property type="match status" value="1"/>
</dbReference>
<dbReference type="GO" id="GO:0005886">
    <property type="term" value="C:plasma membrane"/>
    <property type="evidence" value="ECO:0007669"/>
    <property type="project" value="UniProtKB-SubCell"/>
</dbReference>
<comment type="subcellular location">
    <subcellularLocation>
        <location evidence="1">Cell membrane</location>
        <topology evidence="1">Multi-pass membrane protein</topology>
    </subcellularLocation>
</comment>
<dbReference type="OrthoDB" id="9762778at2"/>
<accession>A0A563VJI1</accession>
<evidence type="ECO:0000259" key="10">
    <source>
        <dbReference type="PROSITE" id="PS50893"/>
    </source>
</evidence>